<feature type="region of interest" description="Disordered" evidence="7">
    <location>
        <begin position="315"/>
        <end position="412"/>
    </location>
</feature>
<comment type="subcellular location">
    <subcellularLocation>
        <location evidence="5">Nucleus</location>
    </subcellularLocation>
</comment>
<keyword evidence="2 5" id="KW-0238">DNA-binding</keyword>
<evidence type="ECO:0000256" key="7">
    <source>
        <dbReference type="SAM" id="MobiDB-lite"/>
    </source>
</evidence>
<dbReference type="EMBL" id="AF126785">
    <property type="protein sequence ID" value="AAD33325.1"/>
    <property type="molecule type" value="Genomic_DNA"/>
</dbReference>
<dbReference type="Gene3D" id="1.10.10.60">
    <property type="entry name" value="Homeodomain-like"/>
    <property type="match status" value="1"/>
</dbReference>
<evidence type="ECO:0000256" key="4">
    <source>
        <dbReference type="ARBA" id="ARBA00023242"/>
    </source>
</evidence>
<dbReference type="InterPro" id="IPR009057">
    <property type="entry name" value="Homeodomain-like_sf"/>
</dbReference>
<dbReference type="VEuPathDB" id="FungiDB:CC2G_000672"/>
<name>Q9Y7A4_COPCI</name>
<accession>Q9Y7A4</accession>
<dbReference type="InterPro" id="IPR024333">
    <property type="entry name" value="Mating-type_A-alpha/beta_1_N"/>
</dbReference>
<feature type="region of interest" description="Disordered" evidence="7">
    <location>
        <begin position="601"/>
        <end position="621"/>
    </location>
</feature>
<organism evidence="9">
    <name type="scientific">Coprinopsis cinerea</name>
    <name type="common">Inky cap fungus</name>
    <name type="synonym">Hormographiella aspergillata</name>
    <dbReference type="NCBI Taxonomy" id="5346"/>
    <lineage>
        <taxon>Eukaryota</taxon>
        <taxon>Fungi</taxon>
        <taxon>Dikarya</taxon>
        <taxon>Basidiomycota</taxon>
        <taxon>Agaricomycotina</taxon>
        <taxon>Agaricomycetes</taxon>
        <taxon>Agaricomycetidae</taxon>
        <taxon>Agaricales</taxon>
        <taxon>Agaricineae</taxon>
        <taxon>Psathyrellaceae</taxon>
        <taxon>Coprinopsis</taxon>
    </lineage>
</organism>
<reference evidence="9" key="1">
    <citation type="journal article" date="1999" name="Mol. Biol. Evol.">
        <title>The divergence-homogenization duality in the evolution of the b1 mating type gene of Coprinus cinereus.</title>
        <authorList>
            <person name="Badrane H."/>
            <person name="May G."/>
        </authorList>
    </citation>
    <scope>NUCLEOTIDE SEQUENCE</scope>
    <source>
        <strain evidence="9">5B6</strain>
    </source>
</reference>
<evidence type="ECO:0000259" key="8">
    <source>
        <dbReference type="PROSITE" id="PS50071"/>
    </source>
</evidence>
<dbReference type="SUPFAM" id="SSF46689">
    <property type="entry name" value="Homeodomain-like"/>
    <property type="match status" value="1"/>
</dbReference>
<dbReference type="CDD" id="cd00086">
    <property type="entry name" value="homeodomain"/>
    <property type="match status" value="1"/>
</dbReference>
<feature type="compositionally biased region" description="Basic and acidic residues" evidence="7">
    <location>
        <begin position="256"/>
        <end position="273"/>
    </location>
</feature>
<protein>
    <submittedName>
        <fullName evidence="9">Mating-type protein beta 1</fullName>
    </submittedName>
</protein>
<dbReference type="Pfam" id="PF12737">
    <property type="entry name" value="Mating_C"/>
    <property type="match status" value="1"/>
</dbReference>
<feature type="domain" description="Homeobox" evidence="8">
    <location>
        <begin position="139"/>
        <end position="175"/>
    </location>
</feature>
<evidence type="ECO:0000256" key="2">
    <source>
        <dbReference type="ARBA" id="ARBA00023125"/>
    </source>
</evidence>
<dbReference type="InterPro" id="IPR001356">
    <property type="entry name" value="HD"/>
</dbReference>
<dbReference type="VEuPathDB" id="FungiDB:CC1G_01831"/>
<feature type="coiled-coil region" evidence="6">
    <location>
        <begin position="75"/>
        <end position="102"/>
    </location>
</feature>
<keyword evidence="4 5" id="KW-0539">Nucleus</keyword>
<gene>
    <name evidence="9" type="primary">b1</name>
</gene>
<evidence type="ECO:0000256" key="3">
    <source>
        <dbReference type="ARBA" id="ARBA00023155"/>
    </source>
</evidence>
<feature type="compositionally biased region" description="Polar residues" evidence="7">
    <location>
        <begin position="601"/>
        <end position="611"/>
    </location>
</feature>
<feature type="compositionally biased region" description="Basic and acidic residues" evidence="7">
    <location>
        <begin position="612"/>
        <end position="621"/>
    </location>
</feature>
<feature type="region of interest" description="Disordered" evidence="7">
    <location>
        <begin position="250"/>
        <end position="297"/>
    </location>
</feature>
<evidence type="ECO:0000313" key="9">
    <source>
        <dbReference type="EMBL" id="AAD33325.1"/>
    </source>
</evidence>
<dbReference type="SMART" id="SM00389">
    <property type="entry name" value="HOX"/>
    <property type="match status" value="1"/>
</dbReference>
<evidence type="ECO:0000256" key="6">
    <source>
        <dbReference type="SAM" id="Coils"/>
    </source>
</evidence>
<proteinExistence type="inferred from homology"/>
<dbReference type="PROSITE" id="PS50071">
    <property type="entry name" value="HOMEOBOX_2"/>
    <property type="match status" value="1"/>
</dbReference>
<dbReference type="GO" id="GO:0003677">
    <property type="term" value="F:DNA binding"/>
    <property type="evidence" value="ECO:0007669"/>
    <property type="project" value="UniProtKB-UniRule"/>
</dbReference>
<dbReference type="AlphaFoldDB" id="Q9Y7A4"/>
<feature type="compositionally biased region" description="Polar residues" evidence="7">
    <location>
        <begin position="367"/>
        <end position="387"/>
    </location>
</feature>
<feature type="DNA-binding region" description="Homeobox" evidence="5">
    <location>
        <begin position="141"/>
        <end position="176"/>
    </location>
</feature>
<dbReference type="GO" id="GO:0006355">
    <property type="term" value="P:regulation of DNA-templated transcription"/>
    <property type="evidence" value="ECO:0007669"/>
    <property type="project" value="InterPro"/>
</dbReference>
<dbReference type="Pfam" id="PF05920">
    <property type="entry name" value="Homeobox_KN"/>
    <property type="match status" value="1"/>
</dbReference>
<evidence type="ECO:0000256" key="1">
    <source>
        <dbReference type="ARBA" id="ARBA00005800"/>
    </source>
</evidence>
<sequence length="640" mass="70546">MSPNSGSSPNESPDCIVRRTLKALRKDFVAIIRGESTAYDAFLRACSQFDSLAHSCHESLSDETMEMILDFSAPLEALSTSMVELENQKEVALNQLDLAELLSTQTAALKLTEEENDAPLNTTPYIEPCARWLKDNCHNPYPSQQVRSEIATQTRTARKDIDAWFIDARRRIGWNELRRKHFNNKRAEIVRAASIFFNADPTHAELDKLPSFVENELAGVLAAARSLYEEKFSRSKLAAKLDSAVKDMTPSLKTQLKNEKVRRREEEAISRDSKRGRHAYPTPERSPASTVERLRSPSSVAIDVTSIDCSPIASRKRRRSLDSYGADIISPAPKRPRSQPISRELSIKKGLPSPALSTQDELPETSVAPSPQPSLLPNLTPTDSTKSTGKRKRHLSDGFQYPAAKRPQIRPQVVSDPFPAASGEDWDQWFREHVLSSPELTLTGDIPPPVTVDTPDSNTPLDIELFNFPLIPDLPPSVPAASAPAAELSVVEPLEVPATAQVAADPAATALDPAFSWMTNDLPPPLQPTNTFPSPTDMYINSTPFTTLGTVSQPFLNIQNPAFLPDQSLWSNISVSDLDFSALFNQPSTCSTMAVPIQVPSQPISSTSKALSEQEREAKRKELEELEARAQAIRAEISAP</sequence>
<reference evidence="9" key="2">
    <citation type="journal article" date="1999" name="Proc. Natl. Acad. Sci. U.S.A.">
        <title>The signature of balancing selection: fungal mating compatibility gene evolution.</title>
        <authorList>
            <person name="May G."/>
            <person name="Shaw F."/>
            <person name="Badrane H."/>
            <person name="Vekemans X."/>
        </authorList>
    </citation>
    <scope>NUCLEOTIDE SEQUENCE</scope>
    <source>
        <strain evidence="9">5B6</strain>
    </source>
</reference>
<evidence type="ECO:0000256" key="5">
    <source>
        <dbReference type="PROSITE-ProRule" id="PRU00108"/>
    </source>
</evidence>
<dbReference type="Pfam" id="PF12731">
    <property type="entry name" value="Mating_N"/>
    <property type="match status" value="1"/>
</dbReference>
<dbReference type="InterPro" id="IPR008422">
    <property type="entry name" value="KN_HD"/>
</dbReference>
<comment type="similarity">
    <text evidence="1">Belongs to the TALE/M-ATYP homeobox family.</text>
</comment>
<keyword evidence="3 5" id="KW-0371">Homeobox</keyword>
<dbReference type="InterPro" id="IPR024441">
    <property type="entry name" value="Homeodomain1_C"/>
</dbReference>
<keyword evidence="6" id="KW-0175">Coiled coil</keyword>
<dbReference type="GO" id="GO:0005634">
    <property type="term" value="C:nucleus"/>
    <property type="evidence" value="ECO:0007669"/>
    <property type="project" value="UniProtKB-SubCell"/>
</dbReference>